<dbReference type="PANTHER" id="PTHR46211:SF14">
    <property type="entry name" value="GLYCEROPHOSPHODIESTER PHOSPHODIESTERASE"/>
    <property type="match status" value="1"/>
</dbReference>
<evidence type="ECO:0000313" key="2">
    <source>
        <dbReference type="EMBL" id="ROO29030.1"/>
    </source>
</evidence>
<dbReference type="Gene3D" id="3.20.20.190">
    <property type="entry name" value="Phosphatidylinositol (PI) phosphodiesterase"/>
    <property type="match status" value="1"/>
</dbReference>
<accession>A0A423PTV1</accession>
<dbReference type="AlphaFoldDB" id="A0A423PTV1"/>
<dbReference type="SUPFAM" id="SSF51695">
    <property type="entry name" value="PLC-like phosphodiesterases"/>
    <property type="match status" value="1"/>
</dbReference>
<comment type="caution">
    <text evidence="2">The sequence shown here is derived from an EMBL/GenBank/DDBJ whole genome shotgun (WGS) entry which is preliminary data.</text>
</comment>
<dbReference type="InterPro" id="IPR030395">
    <property type="entry name" value="GP_PDE_dom"/>
</dbReference>
<dbReference type="InterPro" id="IPR017946">
    <property type="entry name" value="PLC-like_Pdiesterase_TIM-brl"/>
</dbReference>
<dbReference type="GO" id="GO:0008081">
    <property type="term" value="F:phosphoric diester hydrolase activity"/>
    <property type="evidence" value="ECO:0007669"/>
    <property type="project" value="InterPro"/>
</dbReference>
<reference evidence="2 3" key="1">
    <citation type="submission" date="2013-10" db="EMBL/GenBank/DDBJ databases">
        <title>Salinisphaera orenii MK-B5 Genome Sequencing.</title>
        <authorList>
            <person name="Lai Q."/>
            <person name="Li C."/>
            <person name="Shao Z."/>
        </authorList>
    </citation>
    <scope>NUCLEOTIDE SEQUENCE [LARGE SCALE GENOMIC DNA]</scope>
    <source>
        <strain evidence="2 3">MK-B5</strain>
    </source>
</reference>
<sequence>MSHTLERVLTGLPYRRPDAAALARARIVSHRGERDGRHVCENTIAAFDPAVAAGVPAIEFDVRYTRDDEPVVVHDADLKRVFGRSDVVADSPWSALRAAEPRLPHLASVLERYAGRAHLMIELKTRGSERAETRLAELLAPLVPVRDFHLLSLDTTLFEGATTLPQRCHLPVAKLNLPALFDWARTHDCAGLAGPFALLRGSHIETLHARRALIGSGFVSTPAMCLREIGRGVEWIFTNHAARLQRGLDAARARLATA</sequence>
<protein>
    <submittedName>
        <fullName evidence="2">Glycerophosphoryl diester phosphodiesterase</fullName>
    </submittedName>
</protein>
<name>A0A423PTV1_9GAMM</name>
<evidence type="ECO:0000259" key="1">
    <source>
        <dbReference type="PROSITE" id="PS51704"/>
    </source>
</evidence>
<organism evidence="2 3">
    <name type="scientific">Salinisphaera orenii MK-B5</name>
    <dbReference type="NCBI Taxonomy" id="856730"/>
    <lineage>
        <taxon>Bacteria</taxon>
        <taxon>Pseudomonadati</taxon>
        <taxon>Pseudomonadota</taxon>
        <taxon>Gammaproteobacteria</taxon>
        <taxon>Salinisphaerales</taxon>
        <taxon>Salinisphaeraceae</taxon>
        <taxon>Salinisphaera</taxon>
    </lineage>
</organism>
<dbReference type="Proteomes" id="UP000283993">
    <property type="component" value="Unassembled WGS sequence"/>
</dbReference>
<dbReference type="RefSeq" id="WP_185015546.1">
    <property type="nucleotide sequence ID" value="NZ_AYKH01000006.1"/>
</dbReference>
<gene>
    <name evidence="2" type="ORF">SAOR_04475</name>
</gene>
<keyword evidence="3" id="KW-1185">Reference proteome</keyword>
<feature type="domain" description="GP-PDE" evidence="1">
    <location>
        <begin position="25"/>
        <end position="248"/>
    </location>
</feature>
<dbReference type="Pfam" id="PF03009">
    <property type="entry name" value="GDPD"/>
    <property type="match status" value="1"/>
</dbReference>
<dbReference type="PANTHER" id="PTHR46211">
    <property type="entry name" value="GLYCEROPHOSPHORYL DIESTER PHOSPHODIESTERASE"/>
    <property type="match status" value="1"/>
</dbReference>
<dbReference type="GO" id="GO:0006629">
    <property type="term" value="P:lipid metabolic process"/>
    <property type="evidence" value="ECO:0007669"/>
    <property type="project" value="InterPro"/>
</dbReference>
<dbReference type="PROSITE" id="PS51704">
    <property type="entry name" value="GP_PDE"/>
    <property type="match status" value="1"/>
</dbReference>
<proteinExistence type="predicted"/>
<dbReference type="EMBL" id="AYKH01000006">
    <property type="protein sequence ID" value="ROO29030.1"/>
    <property type="molecule type" value="Genomic_DNA"/>
</dbReference>
<evidence type="ECO:0000313" key="3">
    <source>
        <dbReference type="Proteomes" id="UP000283993"/>
    </source>
</evidence>